<keyword evidence="1" id="KW-0472">Membrane</keyword>
<dbReference type="PANTHER" id="PTHR28008">
    <property type="entry name" value="DOMAIN PROTEIN, PUTATIVE (AFU_ORTHOLOGUE AFUA_3G10980)-RELATED"/>
    <property type="match status" value="1"/>
</dbReference>
<organism evidence="2 3">
    <name type="scientific">Lysobacter niastensis</name>
    <dbReference type="NCBI Taxonomy" id="380629"/>
    <lineage>
        <taxon>Bacteria</taxon>
        <taxon>Pseudomonadati</taxon>
        <taxon>Pseudomonadota</taxon>
        <taxon>Gammaproteobacteria</taxon>
        <taxon>Lysobacterales</taxon>
        <taxon>Lysobacteraceae</taxon>
        <taxon>Lysobacter</taxon>
    </lineage>
</organism>
<feature type="transmembrane region" description="Helical" evidence="1">
    <location>
        <begin position="107"/>
        <end position="129"/>
    </location>
</feature>
<protein>
    <submittedName>
        <fullName evidence="2">VanZ family protein</fullName>
    </submittedName>
</protein>
<keyword evidence="1" id="KW-1133">Transmembrane helix</keyword>
<proteinExistence type="predicted"/>
<evidence type="ECO:0000313" key="3">
    <source>
        <dbReference type="Proteomes" id="UP001251524"/>
    </source>
</evidence>
<keyword evidence="3" id="KW-1185">Reference proteome</keyword>
<accession>A0ABU1W6G4</accession>
<dbReference type="Proteomes" id="UP001251524">
    <property type="component" value="Unassembled WGS sequence"/>
</dbReference>
<dbReference type="EMBL" id="JAVDVY010000001">
    <property type="protein sequence ID" value="MDR7133161.1"/>
    <property type="molecule type" value="Genomic_DNA"/>
</dbReference>
<evidence type="ECO:0000256" key="1">
    <source>
        <dbReference type="SAM" id="Phobius"/>
    </source>
</evidence>
<feature type="transmembrane region" description="Helical" evidence="1">
    <location>
        <begin position="53"/>
        <end position="69"/>
    </location>
</feature>
<reference evidence="2 3" key="1">
    <citation type="submission" date="2023-07" db="EMBL/GenBank/DDBJ databases">
        <title>Sorghum-associated microbial communities from plants grown in Nebraska, USA.</title>
        <authorList>
            <person name="Schachtman D."/>
        </authorList>
    </citation>
    <scope>NUCLEOTIDE SEQUENCE [LARGE SCALE GENOMIC DNA]</scope>
    <source>
        <strain evidence="2 3">BE198</strain>
    </source>
</reference>
<name>A0ABU1W6G4_9GAMM</name>
<dbReference type="PANTHER" id="PTHR28008:SF1">
    <property type="entry name" value="DOMAIN PROTEIN, PUTATIVE (AFU_ORTHOLOGUE AFUA_3G10980)-RELATED"/>
    <property type="match status" value="1"/>
</dbReference>
<dbReference type="RefSeq" id="WP_310057463.1">
    <property type="nucleotide sequence ID" value="NZ_JAVDVY010000001.1"/>
</dbReference>
<comment type="caution">
    <text evidence="2">The sequence shown here is derived from an EMBL/GenBank/DDBJ whole genome shotgun (WGS) entry which is preliminary data.</text>
</comment>
<evidence type="ECO:0000313" key="2">
    <source>
        <dbReference type="EMBL" id="MDR7133161.1"/>
    </source>
</evidence>
<gene>
    <name evidence="2" type="ORF">J2X06_000345</name>
</gene>
<sequence>MTPRALGLLREFRWPYRWLALWALMLATVIATSLLPARDLPPTPFSGFDKVEHFLAYAVLSAYAVMLFPRVRTQALVAAGLIALGVGLEFAQAALTDSRQADSADALANALGALAGLLIGPTPLADGLLRLEARRSARDSHHKAKKLP</sequence>
<keyword evidence="1" id="KW-0812">Transmembrane</keyword>
<feature type="transmembrane region" description="Helical" evidence="1">
    <location>
        <begin position="76"/>
        <end position="95"/>
    </location>
</feature>